<evidence type="ECO:0000256" key="3">
    <source>
        <dbReference type="SAM" id="MobiDB-lite"/>
    </source>
</evidence>
<dbReference type="EMBL" id="CAAE01003509">
    <property type="protein sequence ID" value="CAF87905.1"/>
    <property type="molecule type" value="Genomic_DNA"/>
</dbReference>
<evidence type="ECO:0000256" key="1">
    <source>
        <dbReference type="ARBA" id="ARBA00022737"/>
    </source>
</evidence>
<feature type="region of interest" description="Disordered" evidence="3">
    <location>
        <begin position="87"/>
        <end position="161"/>
    </location>
</feature>
<feature type="compositionally biased region" description="Low complexity" evidence="3">
    <location>
        <begin position="109"/>
        <end position="120"/>
    </location>
</feature>
<name>Q4TGS7_TETNG</name>
<feature type="non-terminal residue" evidence="4">
    <location>
        <position position="1"/>
    </location>
</feature>
<protein>
    <submittedName>
        <fullName evidence="4">Chromosome undetermined SCAF3509, whole genome shotgun sequence</fullName>
    </submittedName>
</protein>
<feature type="coiled-coil region" evidence="2">
    <location>
        <begin position="50"/>
        <end position="84"/>
    </location>
</feature>
<reference evidence="4" key="2">
    <citation type="submission" date="2004-02" db="EMBL/GenBank/DDBJ databases">
        <authorList>
            <consortium name="Genoscope"/>
            <consortium name="Whitehead Institute Centre for Genome Research"/>
        </authorList>
    </citation>
    <scope>NUCLEOTIDE SEQUENCE</scope>
</reference>
<dbReference type="PANTHER" id="PTHR12587:SF4">
    <property type="entry name" value="LIPRIN-ALPHA-3"/>
    <property type="match status" value="1"/>
</dbReference>
<dbReference type="InterPro" id="IPR029515">
    <property type="entry name" value="Liprin"/>
</dbReference>
<keyword evidence="2" id="KW-0175">Coiled coil</keyword>
<sequence>YSDWESGALRGTGFDPALDVGCSDEEDEGEHRFGSEQLSPSGQTDVQTLAIMLQEQLEAINKEIKLIQEEKENTELRAEEIENRVSVALDSPPIPPSTLGRDAAGRGFLPSSITSSTLASPSPPSSGHSTPRLPHSPAREPERQVGAAAHRPGPGVLERGWTWTPPGSGLRLLADLLVGEQGGRAGPGAAGLHALLRRSFAALGPDGADPPGGHAGGPPRVPQLTAALPTAARIHCTSPARRRASSLRSGACLGRRRRAAWVSWAGTLRLPGVHALGGAGLWGPRGPEQDGDPGPR</sequence>
<dbReference type="KEGG" id="tng:GSTEN00000950G001"/>
<dbReference type="OrthoDB" id="2132119at2759"/>
<organism evidence="4">
    <name type="scientific">Tetraodon nigroviridis</name>
    <name type="common">Spotted green pufferfish</name>
    <name type="synonym">Chelonodon nigroviridis</name>
    <dbReference type="NCBI Taxonomy" id="99883"/>
    <lineage>
        <taxon>Eukaryota</taxon>
        <taxon>Metazoa</taxon>
        <taxon>Chordata</taxon>
        <taxon>Craniata</taxon>
        <taxon>Vertebrata</taxon>
        <taxon>Euteleostomi</taxon>
        <taxon>Actinopterygii</taxon>
        <taxon>Neopterygii</taxon>
        <taxon>Teleostei</taxon>
        <taxon>Neoteleostei</taxon>
        <taxon>Acanthomorphata</taxon>
        <taxon>Eupercaria</taxon>
        <taxon>Tetraodontiformes</taxon>
        <taxon>Tetradontoidea</taxon>
        <taxon>Tetraodontidae</taxon>
        <taxon>Tetraodon</taxon>
    </lineage>
</organism>
<dbReference type="PANTHER" id="PTHR12587">
    <property type="entry name" value="LAR INTERACTING PROTEIN LIP -RELATED PROTEIN"/>
    <property type="match status" value="1"/>
</dbReference>
<keyword evidence="1" id="KW-0677">Repeat</keyword>
<reference evidence="4" key="1">
    <citation type="journal article" date="2004" name="Nature">
        <title>Genome duplication in the teleost fish Tetraodon nigroviridis reveals the early vertebrate proto-karyotype.</title>
        <authorList>
            <person name="Jaillon O."/>
            <person name="Aury J.-M."/>
            <person name="Brunet F."/>
            <person name="Petit J.-L."/>
            <person name="Stange-Thomann N."/>
            <person name="Mauceli E."/>
            <person name="Bouneau L."/>
            <person name="Fischer C."/>
            <person name="Ozouf-Costaz C."/>
            <person name="Bernot A."/>
            <person name="Nicaud S."/>
            <person name="Jaffe D."/>
            <person name="Fisher S."/>
            <person name="Lutfalla G."/>
            <person name="Dossat C."/>
            <person name="Segurens B."/>
            <person name="Dasilva C."/>
            <person name="Salanoubat M."/>
            <person name="Levy M."/>
            <person name="Boudet N."/>
            <person name="Castellano S."/>
            <person name="Anthouard V."/>
            <person name="Jubin C."/>
            <person name="Castelli V."/>
            <person name="Katinka M."/>
            <person name="Vacherie B."/>
            <person name="Biemont C."/>
            <person name="Skalli Z."/>
            <person name="Cattolico L."/>
            <person name="Poulain J."/>
            <person name="De Berardinis V."/>
            <person name="Cruaud C."/>
            <person name="Duprat S."/>
            <person name="Brottier P."/>
            <person name="Coutanceau J.-P."/>
            <person name="Gouzy J."/>
            <person name="Parra G."/>
            <person name="Lardier G."/>
            <person name="Chapple C."/>
            <person name="McKernan K.J."/>
            <person name="McEwan P."/>
            <person name="Bosak S."/>
            <person name="Kellis M."/>
            <person name="Volff J.-N."/>
            <person name="Guigo R."/>
            <person name="Zody M.C."/>
            <person name="Mesirov J."/>
            <person name="Lindblad-Toh K."/>
            <person name="Birren B."/>
            <person name="Nusbaum C."/>
            <person name="Kahn D."/>
            <person name="Robinson-Rechavi M."/>
            <person name="Laudet V."/>
            <person name="Schachter V."/>
            <person name="Quetier F."/>
            <person name="Saurin W."/>
            <person name="Scarpelli C."/>
            <person name="Wincker P."/>
            <person name="Lander E.S."/>
            <person name="Weissenbach J."/>
            <person name="Roest Crollius H."/>
        </authorList>
    </citation>
    <scope>NUCLEOTIDE SEQUENCE [LARGE SCALE GENOMIC DNA]</scope>
</reference>
<gene>
    <name evidence="4" type="ORF">GSTENG00000950001</name>
</gene>
<evidence type="ECO:0000313" key="4">
    <source>
        <dbReference type="EMBL" id="CAF87905.1"/>
    </source>
</evidence>
<accession>Q4TGS7</accession>
<proteinExistence type="predicted"/>
<feature type="region of interest" description="Disordered" evidence="3">
    <location>
        <begin position="277"/>
        <end position="296"/>
    </location>
</feature>
<feature type="region of interest" description="Disordered" evidence="3">
    <location>
        <begin position="1"/>
        <end position="44"/>
    </location>
</feature>
<dbReference type="GO" id="GO:0048786">
    <property type="term" value="C:presynaptic active zone"/>
    <property type="evidence" value="ECO:0007669"/>
    <property type="project" value="TreeGrafter"/>
</dbReference>
<dbReference type="GO" id="GO:0050808">
    <property type="term" value="P:synapse organization"/>
    <property type="evidence" value="ECO:0007669"/>
    <property type="project" value="TreeGrafter"/>
</dbReference>
<evidence type="ECO:0000256" key="2">
    <source>
        <dbReference type="SAM" id="Coils"/>
    </source>
</evidence>
<dbReference type="AlphaFoldDB" id="Q4TGS7"/>